<sequence>MRDTSVKRYHAPAIRVRFACLVRLALYHQGILRMHQRAFDLGRLTRAKSIQAAHESKFTPADRAPYPQCSGGVQ</sequence>
<proteinExistence type="predicted"/>
<name>A0A161IUG0_9SPHN</name>
<organism evidence="1 2">
    <name type="scientific">Aurantiacibacter atlanticus</name>
    <dbReference type="NCBI Taxonomy" id="1648404"/>
    <lineage>
        <taxon>Bacteria</taxon>
        <taxon>Pseudomonadati</taxon>
        <taxon>Pseudomonadota</taxon>
        <taxon>Alphaproteobacteria</taxon>
        <taxon>Sphingomonadales</taxon>
        <taxon>Erythrobacteraceae</taxon>
        <taxon>Aurantiacibacter</taxon>
    </lineage>
</organism>
<dbReference type="STRING" id="1648404.CP97_14854"/>
<dbReference type="EMBL" id="CP011310">
    <property type="protein sequence ID" value="ANC50540.1"/>
    <property type="molecule type" value="Genomic_DNA"/>
</dbReference>
<reference evidence="2" key="2">
    <citation type="submission" date="2015-04" db="EMBL/GenBank/DDBJ databases">
        <title>The complete genome sequence of Erythrobacter sp. s21-N3.</title>
        <authorList>
            <person name="Zhuang L."/>
            <person name="Liu Y."/>
            <person name="Shao Z."/>
        </authorList>
    </citation>
    <scope>NUCLEOTIDE SEQUENCE [LARGE SCALE GENOMIC DNA]</scope>
    <source>
        <strain evidence="2">s21-N3</strain>
    </source>
</reference>
<dbReference type="KEGG" id="ery:CP97_14854"/>
<gene>
    <name evidence="1" type="ORF">CP97_14854</name>
</gene>
<dbReference type="Proteomes" id="UP000059113">
    <property type="component" value="Chromosome"/>
</dbReference>
<accession>A0A161IUG0</accession>
<keyword evidence="2" id="KW-1185">Reference proteome</keyword>
<reference evidence="1 2" key="1">
    <citation type="journal article" date="2015" name="Int. J. Syst. Evol. Microbiol.">
        <title>Erythrobacter atlanticus sp. nov., a bacterium from ocean sediment able to degrade polycyclic aromatic hydrocarbons.</title>
        <authorList>
            <person name="Zhuang L."/>
            <person name="Liu Y."/>
            <person name="Wang L."/>
            <person name="Wang W."/>
            <person name="Shao Z."/>
        </authorList>
    </citation>
    <scope>NUCLEOTIDE SEQUENCE [LARGE SCALE GENOMIC DNA]</scope>
    <source>
        <strain evidence="2">s21-N3</strain>
    </source>
</reference>
<dbReference type="AlphaFoldDB" id="A0A161IUG0"/>
<evidence type="ECO:0000313" key="1">
    <source>
        <dbReference type="EMBL" id="ANC50540.1"/>
    </source>
</evidence>
<protein>
    <submittedName>
        <fullName evidence="1">Uncharacterized protein</fullName>
    </submittedName>
</protein>
<evidence type="ECO:0000313" key="2">
    <source>
        <dbReference type="Proteomes" id="UP000059113"/>
    </source>
</evidence>